<organism evidence="1 2">
    <name type="scientific">Elysia crispata</name>
    <name type="common">lettuce slug</name>
    <dbReference type="NCBI Taxonomy" id="231223"/>
    <lineage>
        <taxon>Eukaryota</taxon>
        <taxon>Metazoa</taxon>
        <taxon>Spiralia</taxon>
        <taxon>Lophotrochozoa</taxon>
        <taxon>Mollusca</taxon>
        <taxon>Gastropoda</taxon>
        <taxon>Heterobranchia</taxon>
        <taxon>Euthyneura</taxon>
        <taxon>Panpulmonata</taxon>
        <taxon>Sacoglossa</taxon>
        <taxon>Placobranchoidea</taxon>
        <taxon>Plakobranchidae</taxon>
        <taxon>Elysia</taxon>
    </lineage>
</organism>
<name>A0AAE1DJT2_9GAST</name>
<dbReference type="AlphaFoldDB" id="A0AAE1DJT2"/>
<evidence type="ECO:0000313" key="1">
    <source>
        <dbReference type="EMBL" id="KAK3772003.1"/>
    </source>
</evidence>
<protein>
    <submittedName>
        <fullName evidence="1">Uncharacterized protein</fullName>
    </submittedName>
</protein>
<reference evidence="1" key="1">
    <citation type="journal article" date="2023" name="G3 (Bethesda)">
        <title>A reference genome for the long-term kleptoplast-retaining sea slug Elysia crispata morphotype clarki.</title>
        <authorList>
            <person name="Eastman K.E."/>
            <person name="Pendleton A.L."/>
            <person name="Shaikh M.A."/>
            <person name="Suttiyut T."/>
            <person name="Ogas R."/>
            <person name="Tomko P."/>
            <person name="Gavelis G."/>
            <person name="Widhalm J.R."/>
            <person name="Wisecaver J.H."/>
        </authorList>
    </citation>
    <scope>NUCLEOTIDE SEQUENCE</scope>
    <source>
        <strain evidence="1">ECLA1</strain>
    </source>
</reference>
<evidence type="ECO:0000313" key="2">
    <source>
        <dbReference type="Proteomes" id="UP001283361"/>
    </source>
</evidence>
<accession>A0AAE1DJT2</accession>
<keyword evidence="2" id="KW-1185">Reference proteome</keyword>
<dbReference type="Proteomes" id="UP001283361">
    <property type="component" value="Unassembled WGS sequence"/>
</dbReference>
<comment type="caution">
    <text evidence="1">The sequence shown here is derived from an EMBL/GenBank/DDBJ whole genome shotgun (WGS) entry which is preliminary data.</text>
</comment>
<proteinExistence type="predicted"/>
<gene>
    <name evidence="1" type="ORF">RRG08_011916</name>
</gene>
<sequence>MLFGAFKSICKVDGSVITSGYHWQQARMVRGNRAEEKADWQLTEPQVPAVSPTRRILYHDKTTESQRTPTNHQ</sequence>
<dbReference type="EMBL" id="JAWDGP010003665">
    <property type="protein sequence ID" value="KAK3772003.1"/>
    <property type="molecule type" value="Genomic_DNA"/>
</dbReference>